<dbReference type="InterPro" id="IPR001296">
    <property type="entry name" value="Glyco_trans_1"/>
</dbReference>
<accession>A0ABW4MPX6</accession>
<dbReference type="PANTHER" id="PTHR46401:SF2">
    <property type="entry name" value="GLYCOSYLTRANSFERASE WBBK-RELATED"/>
    <property type="match status" value="1"/>
</dbReference>
<keyword evidence="3" id="KW-0328">Glycosyltransferase</keyword>
<evidence type="ECO:0000256" key="1">
    <source>
        <dbReference type="ARBA" id="ARBA00022679"/>
    </source>
</evidence>
<reference evidence="4" key="1">
    <citation type="journal article" date="2019" name="Int. J. Syst. Evol. Microbiol.">
        <title>The Global Catalogue of Microorganisms (GCM) 10K type strain sequencing project: providing services to taxonomists for standard genome sequencing and annotation.</title>
        <authorList>
            <consortium name="The Broad Institute Genomics Platform"/>
            <consortium name="The Broad Institute Genome Sequencing Center for Infectious Disease"/>
            <person name="Wu L."/>
            <person name="Ma J."/>
        </authorList>
    </citation>
    <scope>NUCLEOTIDE SEQUENCE [LARGE SCALE GENOMIC DNA]</scope>
    <source>
        <strain evidence="4">CCUG 15531</strain>
    </source>
</reference>
<sequence length="369" mass="43099">MTKKIIVYYPFQLKTGDSGSGVRPTQMLKAFHELAYEQGFECLDVIGDAKERKNQLRKIYEEVNPDDILYCYMENQTIPIWLTDPDHIPRHPLVDHSFFKFLKKNKIPLGIFYRDIYWKFKDLYKVKPIIKTIMVQLFEIELFLYKKNAKKIFLPSLEMNKYVKIPSQQVSSSPPGGIDRTAVINKQDSKKVRAVYVGGIDPRYGVYEVLEAFKQLNKGTTYIELLFVCREKEFNTFKEYLKPYLNEDWLHIHHAHGEALLPIYKDADFGIVTLKRGTYNDFAVPVKLFEYLSYGLPVLATDCTALQKIVEQDKIGLIVKDNSDSIQGGLKEMLDSTKRNMLRQNSIFALKRKHLWFQRAKDIQNELLS</sequence>
<evidence type="ECO:0000313" key="4">
    <source>
        <dbReference type="Proteomes" id="UP001597227"/>
    </source>
</evidence>
<keyword evidence="4" id="KW-1185">Reference proteome</keyword>
<dbReference type="RefSeq" id="WP_304216774.1">
    <property type="nucleotide sequence ID" value="NZ_JBHUEK010000025.1"/>
</dbReference>
<evidence type="ECO:0000313" key="3">
    <source>
        <dbReference type="EMBL" id="MFD1780016.1"/>
    </source>
</evidence>
<organism evidence="3 4">
    <name type="scientific">Fredinandcohnia salidurans</name>
    <dbReference type="NCBI Taxonomy" id="2595041"/>
    <lineage>
        <taxon>Bacteria</taxon>
        <taxon>Bacillati</taxon>
        <taxon>Bacillota</taxon>
        <taxon>Bacilli</taxon>
        <taxon>Bacillales</taxon>
        <taxon>Bacillaceae</taxon>
        <taxon>Fredinandcohnia</taxon>
    </lineage>
</organism>
<dbReference type="GO" id="GO:0016757">
    <property type="term" value="F:glycosyltransferase activity"/>
    <property type="evidence" value="ECO:0007669"/>
    <property type="project" value="UniProtKB-KW"/>
</dbReference>
<evidence type="ECO:0000259" key="2">
    <source>
        <dbReference type="Pfam" id="PF00534"/>
    </source>
</evidence>
<dbReference type="EC" id="2.4.-.-" evidence="3"/>
<name>A0ABW4MPX6_9BACI</name>
<comment type="caution">
    <text evidence="3">The sequence shown here is derived from an EMBL/GenBank/DDBJ whole genome shotgun (WGS) entry which is preliminary data.</text>
</comment>
<keyword evidence="1 3" id="KW-0808">Transferase</keyword>
<dbReference type="SUPFAM" id="SSF53756">
    <property type="entry name" value="UDP-Glycosyltransferase/glycogen phosphorylase"/>
    <property type="match status" value="1"/>
</dbReference>
<dbReference type="EMBL" id="JBHUEK010000025">
    <property type="protein sequence ID" value="MFD1780016.1"/>
    <property type="molecule type" value="Genomic_DNA"/>
</dbReference>
<dbReference type="Proteomes" id="UP001597227">
    <property type="component" value="Unassembled WGS sequence"/>
</dbReference>
<protein>
    <submittedName>
        <fullName evidence="3">Glycosyltransferase</fullName>
        <ecNumber evidence="3">2.4.-.-</ecNumber>
    </submittedName>
</protein>
<feature type="domain" description="Glycosyl transferase family 1" evidence="2">
    <location>
        <begin position="185"/>
        <end position="345"/>
    </location>
</feature>
<gene>
    <name evidence="3" type="ORF">ACFSFW_15225</name>
</gene>
<dbReference type="PANTHER" id="PTHR46401">
    <property type="entry name" value="GLYCOSYLTRANSFERASE WBBK-RELATED"/>
    <property type="match status" value="1"/>
</dbReference>
<dbReference type="Pfam" id="PF00534">
    <property type="entry name" value="Glycos_transf_1"/>
    <property type="match status" value="1"/>
</dbReference>
<dbReference type="Gene3D" id="3.40.50.2000">
    <property type="entry name" value="Glycogen Phosphorylase B"/>
    <property type="match status" value="1"/>
</dbReference>
<proteinExistence type="predicted"/>